<dbReference type="PANTHER" id="PTHR41700">
    <property type="entry name" value="GCN5-RELATED N-ACETYLTRANSFERASE"/>
    <property type="match status" value="1"/>
</dbReference>
<dbReference type="RefSeq" id="WP_197698007.1">
    <property type="nucleotide sequence ID" value="NZ_BMUB01000001.1"/>
</dbReference>
<evidence type="ECO:0000313" key="2">
    <source>
        <dbReference type="EMBL" id="GGU54012.1"/>
    </source>
</evidence>
<dbReference type="Gene3D" id="3.40.630.30">
    <property type="match status" value="1"/>
</dbReference>
<comment type="caution">
    <text evidence="2">The sequence shown here is derived from an EMBL/GenBank/DDBJ whole genome shotgun (WGS) entry which is preliminary data.</text>
</comment>
<reference evidence="2" key="2">
    <citation type="submission" date="2020-09" db="EMBL/GenBank/DDBJ databases">
        <authorList>
            <person name="Sun Q."/>
            <person name="Ohkuma M."/>
        </authorList>
    </citation>
    <scope>NUCLEOTIDE SEQUENCE</scope>
    <source>
        <strain evidence="2">JCM 4434</strain>
    </source>
</reference>
<dbReference type="SUPFAM" id="SSF55729">
    <property type="entry name" value="Acyl-CoA N-acyltransferases (Nat)"/>
    <property type="match status" value="1"/>
</dbReference>
<organism evidence="2 3">
    <name type="scientific">Kitasatospora aureofaciens</name>
    <name type="common">Streptomyces aureofaciens</name>
    <dbReference type="NCBI Taxonomy" id="1894"/>
    <lineage>
        <taxon>Bacteria</taxon>
        <taxon>Bacillati</taxon>
        <taxon>Actinomycetota</taxon>
        <taxon>Actinomycetes</taxon>
        <taxon>Kitasatosporales</taxon>
        <taxon>Streptomycetaceae</taxon>
        <taxon>Kitasatospora</taxon>
    </lineage>
</organism>
<dbReference type="AlphaFoldDB" id="A0A8H9HF59"/>
<dbReference type="InterPro" id="IPR016181">
    <property type="entry name" value="Acyl_CoA_acyltransferase"/>
</dbReference>
<feature type="region of interest" description="Disordered" evidence="1">
    <location>
        <begin position="195"/>
        <end position="227"/>
    </location>
</feature>
<evidence type="ECO:0008006" key="4">
    <source>
        <dbReference type="Google" id="ProtNLM"/>
    </source>
</evidence>
<evidence type="ECO:0000256" key="1">
    <source>
        <dbReference type="SAM" id="MobiDB-lite"/>
    </source>
</evidence>
<dbReference type="PANTHER" id="PTHR41700:SF1">
    <property type="entry name" value="N-ACETYLTRANSFERASE DOMAIN-CONTAINING PROTEIN"/>
    <property type="match status" value="1"/>
</dbReference>
<reference evidence="2" key="1">
    <citation type="journal article" date="2014" name="Int. J. Syst. Evol. Microbiol.">
        <title>Complete genome sequence of Corynebacterium casei LMG S-19264T (=DSM 44701T), isolated from a smear-ripened cheese.</title>
        <authorList>
            <consortium name="US DOE Joint Genome Institute (JGI-PGF)"/>
            <person name="Walter F."/>
            <person name="Albersmeier A."/>
            <person name="Kalinowski J."/>
            <person name="Ruckert C."/>
        </authorList>
    </citation>
    <scope>NUCLEOTIDE SEQUENCE</scope>
    <source>
        <strain evidence="2">JCM 4434</strain>
    </source>
</reference>
<proteinExistence type="predicted"/>
<dbReference type="Proteomes" id="UP000610124">
    <property type="component" value="Unassembled WGS sequence"/>
</dbReference>
<sequence length="290" mass="31398">MNSGLDANGPRRSAEQTRHMVEFPSAVAERADVRIQLLRTVPELQQAEAVLRTVWNTPDLAEPPLALDVMCALAHTGGYVAAAYLGTAMVGVTAGFRTIGDSLHSHVAGVLPGMHGRGIGAAMKSHQREWAAEVGLSSISWTYDPLIRRNAYFNLHRLGAVAEAYLPDFYGPLDDGINDGDDSDRLFVRWPVHATPHAPAPPPLPDPAAAEPVLEEDGNGEPLPRAATGGVLRCATPVDAESLRRRDPAAARRWRSAMREALGGALENGYRIDGFDRSGWYVLRRKEASE</sequence>
<dbReference type="EMBL" id="BMUB01000001">
    <property type="protein sequence ID" value="GGU54012.1"/>
    <property type="molecule type" value="Genomic_DNA"/>
</dbReference>
<dbReference type="InterPro" id="IPR038764">
    <property type="entry name" value="GNAT_N_AcTrfase_prd"/>
</dbReference>
<evidence type="ECO:0000313" key="3">
    <source>
        <dbReference type="Proteomes" id="UP000610124"/>
    </source>
</evidence>
<protein>
    <recommendedName>
        <fullName evidence="4">GNAT family N-acetyltransferase</fullName>
    </recommendedName>
</protein>
<dbReference type="GeneID" id="97483211"/>
<gene>
    <name evidence="2" type="ORF">GCM10010502_00030</name>
</gene>
<accession>A0A8H9HF59</accession>
<name>A0A8H9HF59_KITAU</name>